<dbReference type="SUPFAM" id="SSF48264">
    <property type="entry name" value="Cytochrome P450"/>
    <property type="match status" value="1"/>
</dbReference>
<dbReference type="InterPro" id="IPR053007">
    <property type="entry name" value="CYP450_monoxygenase_sec-met"/>
</dbReference>
<keyword evidence="7" id="KW-1185">Reference proteome</keyword>
<evidence type="ECO:0000256" key="4">
    <source>
        <dbReference type="ARBA" id="ARBA00023004"/>
    </source>
</evidence>
<feature type="binding site" description="axial binding residue" evidence="5">
    <location>
        <position position="371"/>
    </location>
    <ligand>
        <name>heme</name>
        <dbReference type="ChEBI" id="CHEBI:30413"/>
    </ligand>
    <ligandPart>
        <name>Fe</name>
        <dbReference type="ChEBI" id="CHEBI:18248"/>
    </ligandPart>
</feature>
<dbReference type="PANTHER" id="PTHR47582:SF1">
    <property type="entry name" value="P450, PUTATIVE (EUROFUNG)-RELATED"/>
    <property type="match status" value="1"/>
</dbReference>
<evidence type="ECO:0000256" key="1">
    <source>
        <dbReference type="ARBA" id="ARBA00001971"/>
    </source>
</evidence>
<organism evidence="6 7">
    <name type="scientific">Bimuria novae-zelandiae CBS 107.79</name>
    <dbReference type="NCBI Taxonomy" id="1447943"/>
    <lineage>
        <taxon>Eukaryota</taxon>
        <taxon>Fungi</taxon>
        <taxon>Dikarya</taxon>
        <taxon>Ascomycota</taxon>
        <taxon>Pezizomycotina</taxon>
        <taxon>Dothideomycetes</taxon>
        <taxon>Pleosporomycetidae</taxon>
        <taxon>Pleosporales</taxon>
        <taxon>Massarineae</taxon>
        <taxon>Didymosphaeriaceae</taxon>
        <taxon>Bimuria</taxon>
    </lineage>
</organism>
<proteinExistence type="inferred from homology"/>
<keyword evidence="3 5" id="KW-0479">Metal-binding</keyword>
<dbReference type="GO" id="GO:0005506">
    <property type="term" value="F:iron ion binding"/>
    <property type="evidence" value="ECO:0007669"/>
    <property type="project" value="InterPro"/>
</dbReference>
<dbReference type="InterPro" id="IPR002403">
    <property type="entry name" value="Cyt_P450_E_grp-IV"/>
</dbReference>
<sequence>PMVQLSILGTKIYVIGSVEMMSLIQRQPRVISSRSWFAKFVCALVGCSSRSMGNFQAHLGASSTGDSMLLEGVRATKRILNSAKGTEMNYDAARIVSDRFKALRTPDGVPLDLFEWVKHEMLHLVSESAYGPNNPFWRPEIEKAFWYFEESTLAFCSTGFLPEFIRSKVIKGFQSRELLVQTLHRYLNGEDLLRGSPIVNTHFSLFKASLDDSDVARFECANALGSFANTIPTSFWMLYQVYSDQKLLTELRDQIKAITSTEVADDGALTVNRIDLRRLKSATILFSAIEEVSRLRAVGVGVRVVTEDTVVGEGVHRYLLKKGGWVLIANRALHSDKTIWGEDADQFVARRFCGKTPHLSFRGFGNGASACCGKNFAEYHIASFMAIMVMRYDISPVNGKWKDPGQDGRDTASQVAGPVESPMVHMELREDPCAVEWRFHC</sequence>
<gene>
    <name evidence="6" type="ORF">BU23DRAFT_455934</name>
</gene>
<evidence type="ECO:0000313" key="7">
    <source>
        <dbReference type="Proteomes" id="UP000800036"/>
    </source>
</evidence>
<feature type="non-terminal residue" evidence="6">
    <location>
        <position position="1"/>
    </location>
</feature>
<keyword evidence="4 5" id="KW-0408">Iron</keyword>
<reference evidence="6" key="1">
    <citation type="journal article" date="2020" name="Stud. Mycol.">
        <title>101 Dothideomycetes genomes: a test case for predicting lifestyles and emergence of pathogens.</title>
        <authorList>
            <person name="Haridas S."/>
            <person name="Albert R."/>
            <person name="Binder M."/>
            <person name="Bloem J."/>
            <person name="Labutti K."/>
            <person name="Salamov A."/>
            <person name="Andreopoulos B."/>
            <person name="Baker S."/>
            <person name="Barry K."/>
            <person name="Bills G."/>
            <person name="Bluhm B."/>
            <person name="Cannon C."/>
            <person name="Castanera R."/>
            <person name="Culley D."/>
            <person name="Daum C."/>
            <person name="Ezra D."/>
            <person name="Gonzalez J."/>
            <person name="Henrissat B."/>
            <person name="Kuo A."/>
            <person name="Liang C."/>
            <person name="Lipzen A."/>
            <person name="Lutzoni F."/>
            <person name="Magnuson J."/>
            <person name="Mondo S."/>
            <person name="Nolan M."/>
            <person name="Ohm R."/>
            <person name="Pangilinan J."/>
            <person name="Park H.-J."/>
            <person name="Ramirez L."/>
            <person name="Alfaro M."/>
            <person name="Sun H."/>
            <person name="Tritt A."/>
            <person name="Yoshinaga Y."/>
            <person name="Zwiers L.-H."/>
            <person name="Turgeon B."/>
            <person name="Goodwin S."/>
            <person name="Spatafora J."/>
            <person name="Crous P."/>
            <person name="Grigoriev I."/>
        </authorList>
    </citation>
    <scope>NUCLEOTIDE SEQUENCE</scope>
    <source>
        <strain evidence="6">CBS 107.79</strain>
    </source>
</reference>
<dbReference type="GO" id="GO:0004497">
    <property type="term" value="F:monooxygenase activity"/>
    <property type="evidence" value="ECO:0007669"/>
    <property type="project" value="InterPro"/>
</dbReference>
<accession>A0A6A5VGB6</accession>
<name>A0A6A5VGB6_9PLEO</name>
<dbReference type="PANTHER" id="PTHR47582">
    <property type="entry name" value="P450, PUTATIVE (EUROFUNG)-RELATED"/>
    <property type="match status" value="1"/>
</dbReference>
<dbReference type="Gene3D" id="1.10.630.10">
    <property type="entry name" value="Cytochrome P450"/>
    <property type="match status" value="1"/>
</dbReference>
<dbReference type="InterPro" id="IPR001128">
    <property type="entry name" value="Cyt_P450"/>
</dbReference>
<evidence type="ECO:0000256" key="3">
    <source>
        <dbReference type="ARBA" id="ARBA00022723"/>
    </source>
</evidence>
<dbReference type="InterPro" id="IPR036396">
    <property type="entry name" value="Cyt_P450_sf"/>
</dbReference>
<comment type="similarity">
    <text evidence="2">Belongs to the cytochrome P450 family.</text>
</comment>
<dbReference type="AlphaFoldDB" id="A0A6A5VGB6"/>
<evidence type="ECO:0000256" key="5">
    <source>
        <dbReference type="PIRSR" id="PIRSR602403-1"/>
    </source>
</evidence>
<comment type="cofactor">
    <cofactor evidence="1 5">
        <name>heme</name>
        <dbReference type="ChEBI" id="CHEBI:30413"/>
    </cofactor>
</comment>
<dbReference type="Proteomes" id="UP000800036">
    <property type="component" value="Unassembled WGS sequence"/>
</dbReference>
<dbReference type="PRINTS" id="PR00465">
    <property type="entry name" value="EP450IV"/>
</dbReference>
<protein>
    <submittedName>
        <fullName evidence="6">Cytochrome P450</fullName>
    </submittedName>
</protein>
<keyword evidence="5" id="KW-0349">Heme</keyword>
<dbReference type="GO" id="GO:0020037">
    <property type="term" value="F:heme binding"/>
    <property type="evidence" value="ECO:0007669"/>
    <property type="project" value="InterPro"/>
</dbReference>
<evidence type="ECO:0000313" key="6">
    <source>
        <dbReference type="EMBL" id="KAF1976201.1"/>
    </source>
</evidence>
<evidence type="ECO:0000256" key="2">
    <source>
        <dbReference type="ARBA" id="ARBA00010617"/>
    </source>
</evidence>
<dbReference type="EMBL" id="ML976667">
    <property type="protein sequence ID" value="KAF1976201.1"/>
    <property type="molecule type" value="Genomic_DNA"/>
</dbReference>
<dbReference type="Pfam" id="PF00067">
    <property type="entry name" value="p450"/>
    <property type="match status" value="1"/>
</dbReference>
<dbReference type="GO" id="GO:0016705">
    <property type="term" value="F:oxidoreductase activity, acting on paired donors, with incorporation or reduction of molecular oxygen"/>
    <property type="evidence" value="ECO:0007669"/>
    <property type="project" value="InterPro"/>
</dbReference>
<dbReference type="OrthoDB" id="3366823at2759"/>